<evidence type="ECO:0000256" key="5">
    <source>
        <dbReference type="ARBA" id="ARBA00023244"/>
    </source>
</evidence>
<organism evidence="10 11">
    <name type="scientific">Eiseniibacteriota bacterium</name>
    <dbReference type="NCBI Taxonomy" id="2212470"/>
    <lineage>
        <taxon>Bacteria</taxon>
        <taxon>Candidatus Eiseniibacteriota</taxon>
    </lineage>
</organism>
<comment type="caution">
    <text evidence="10">The sequence shown here is derived from an EMBL/GenBank/DDBJ whole genome shotgun (WGS) entry which is preliminary data.</text>
</comment>
<dbReference type="SUPFAM" id="SSF54782">
    <property type="entry name" value="Porphobilinogen deaminase (hydroxymethylbilane synthase), C-terminal domain"/>
    <property type="match status" value="1"/>
</dbReference>
<evidence type="ECO:0000256" key="4">
    <source>
        <dbReference type="ARBA" id="ARBA00022679"/>
    </source>
</evidence>
<comment type="catalytic activity">
    <reaction evidence="6">
        <text>4 porphobilinogen + H2O = hydroxymethylbilane + 4 NH4(+)</text>
        <dbReference type="Rhea" id="RHEA:13185"/>
        <dbReference type="ChEBI" id="CHEBI:15377"/>
        <dbReference type="ChEBI" id="CHEBI:28938"/>
        <dbReference type="ChEBI" id="CHEBI:57845"/>
        <dbReference type="ChEBI" id="CHEBI:58126"/>
        <dbReference type="EC" id="2.5.1.61"/>
    </reaction>
</comment>
<dbReference type="AlphaFoldDB" id="A0A849SHV4"/>
<dbReference type="Proteomes" id="UP000580839">
    <property type="component" value="Unassembled WGS sequence"/>
</dbReference>
<dbReference type="PANTHER" id="PTHR11557">
    <property type="entry name" value="PORPHOBILINOGEN DEAMINASE"/>
    <property type="match status" value="1"/>
</dbReference>
<comment type="similarity">
    <text evidence="2">Belongs to the HMBS family.</text>
</comment>
<dbReference type="PRINTS" id="PR00151">
    <property type="entry name" value="PORPHBDMNASE"/>
</dbReference>
<feature type="domain" description="Porphobilinogen deaminase N-terminal" evidence="8">
    <location>
        <begin position="7"/>
        <end position="209"/>
    </location>
</feature>
<dbReference type="EC" id="2.5.1.61" evidence="3 7"/>
<dbReference type="PANTHER" id="PTHR11557:SF0">
    <property type="entry name" value="PORPHOBILINOGEN DEAMINASE"/>
    <property type="match status" value="1"/>
</dbReference>
<dbReference type="InterPro" id="IPR000860">
    <property type="entry name" value="HemC"/>
</dbReference>
<comment type="function">
    <text evidence="1">Tetrapolymerization of the monopyrrole PBG into the hydroxymethylbilane pre-uroporphyrinogen in several discrete steps.</text>
</comment>
<name>A0A849SHV4_UNCEI</name>
<dbReference type="InterPro" id="IPR036803">
    <property type="entry name" value="Porphobilinogen_deaminase_C_sf"/>
</dbReference>
<evidence type="ECO:0000256" key="7">
    <source>
        <dbReference type="NCBIfam" id="TIGR00212"/>
    </source>
</evidence>
<dbReference type="Pfam" id="PF01379">
    <property type="entry name" value="Porphobil_deam"/>
    <property type="match status" value="1"/>
</dbReference>
<dbReference type="InterPro" id="IPR022417">
    <property type="entry name" value="Porphobilin_deaminase_N"/>
</dbReference>
<dbReference type="GO" id="GO:0005737">
    <property type="term" value="C:cytoplasm"/>
    <property type="evidence" value="ECO:0007669"/>
    <property type="project" value="UniProtKB-UniRule"/>
</dbReference>
<feature type="domain" description="Porphobilinogen deaminase C-terminal" evidence="9">
    <location>
        <begin position="223"/>
        <end position="291"/>
    </location>
</feature>
<evidence type="ECO:0000256" key="3">
    <source>
        <dbReference type="ARBA" id="ARBA00012655"/>
    </source>
</evidence>
<evidence type="ECO:0000256" key="2">
    <source>
        <dbReference type="ARBA" id="ARBA00005638"/>
    </source>
</evidence>
<proteinExistence type="inferred from homology"/>
<evidence type="ECO:0000256" key="1">
    <source>
        <dbReference type="ARBA" id="ARBA00002869"/>
    </source>
</evidence>
<gene>
    <name evidence="10" type="primary">hemC</name>
    <name evidence="10" type="ORF">HOP12_12435</name>
</gene>
<dbReference type="Gene3D" id="3.30.160.40">
    <property type="entry name" value="Porphobilinogen deaminase, C-terminal domain"/>
    <property type="match status" value="1"/>
</dbReference>
<dbReference type="Pfam" id="PF03900">
    <property type="entry name" value="Porphobil_deamC"/>
    <property type="match status" value="1"/>
</dbReference>
<dbReference type="Gene3D" id="3.40.190.10">
    <property type="entry name" value="Periplasmic binding protein-like II"/>
    <property type="match status" value="2"/>
</dbReference>
<reference evidence="10 11" key="1">
    <citation type="submission" date="2020-04" db="EMBL/GenBank/DDBJ databases">
        <title>Metagenomic profiling of ammonia- and methane-oxidizing microorganisms in a Dutch drinking water treatment plant.</title>
        <authorList>
            <person name="Poghosyan L."/>
            <person name="Leucker S."/>
        </authorList>
    </citation>
    <scope>NUCLEOTIDE SEQUENCE [LARGE SCALE GENOMIC DNA]</scope>
    <source>
        <strain evidence="10">S-RSF-IL-03</strain>
    </source>
</reference>
<accession>A0A849SHV4</accession>
<sequence length="308" mass="33100">MAHVTRLKLGVRSGLLARSEAEEIVDALGSAHPGVEIEVVRMGSTGDHVHDRARGGAFTAELDDALRDGRVDVALHDLPDLPGVRPDAFVLVAVPRRRHPFDVLLTLDGRILDELEEKERVAASTLSRRSQLQLYRPDLKIKATRGGLEAHLMQLEAGEFEGLVVAATDAERLGWQEKVSEIFTTEVCVPWPGQGALALEVLAERTDLRDLLAALDDKKSHAAVVAERAWLAELGDDDDLPGGALANTSDGQIVMEAVVIAVDGTDSIQDQIEGPARSAEALGAKLAVRMLDRGAEDLLAAFRGDGSR</sequence>
<evidence type="ECO:0000259" key="8">
    <source>
        <dbReference type="Pfam" id="PF01379"/>
    </source>
</evidence>
<evidence type="ECO:0000256" key="6">
    <source>
        <dbReference type="ARBA" id="ARBA00048169"/>
    </source>
</evidence>
<evidence type="ECO:0000313" key="10">
    <source>
        <dbReference type="EMBL" id="NOT34962.1"/>
    </source>
</evidence>
<dbReference type="EMBL" id="JABFRW010000159">
    <property type="protein sequence ID" value="NOT34962.1"/>
    <property type="molecule type" value="Genomic_DNA"/>
</dbReference>
<dbReference type="SUPFAM" id="SSF53850">
    <property type="entry name" value="Periplasmic binding protein-like II"/>
    <property type="match status" value="1"/>
</dbReference>
<protein>
    <recommendedName>
        <fullName evidence="3 7">Hydroxymethylbilane synthase</fullName>
        <ecNumber evidence="3 7">2.5.1.61</ecNumber>
    </recommendedName>
</protein>
<keyword evidence="4 10" id="KW-0808">Transferase</keyword>
<dbReference type="GO" id="GO:0004418">
    <property type="term" value="F:hydroxymethylbilane synthase activity"/>
    <property type="evidence" value="ECO:0007669"/>
    <property type="project" value="UniProtKB-UniRule"/>
</dbReference>
<dbReference type="NCBIfam" id="TIGR00212">
    <property type="entry name" value="hemC"/>
    <property type="match status" value="1"/>
</dbReference>
<dbReference type="PIRSF" id="PIRSF001438">
    <property type="entry name" value="4pyrrol_synth_OHMeBilane_synth"/>
    <property type="match status" value="1"/>
</dbReference>
<evidence type="ECO:0000313" key="11">
    <source>
        <dbReference type="Proteomes" id="UP000580839"/>
    </source>
</evidence>
<dbReference type="GO" id="GO:0006783">
    <property type="term" value="P:heme biosynthetic process"/>
    <property type="evidence" value="ECO:0007669"/>
    <property type="project" value="TreeGrafter"/>
</dbReference>
<dbReference type="InterPro" id="IPR022418">
    <property type="entry name" value="Porphobilinogen_deaminase_C"/>
</dbReference>
<evidence type="ECO:0000259" key="9">
    <source>
        <dbReference type="Pfam" id="PF03900"/>
    </source>
</evidence>
<keyword evidence="5" id="KW-0627">Porphyrin biosynthesis</keyword>